<protein>
    <submittedName>
        <fullName evidence="1">Uncharacterized protein</fullName>
    </submittedName>
</protein>
<proteinExistence type="predicted"/>
<sequence length="128" mass="14444">MSRMITQSLLTTNGVDLKTPKIFEPPPRVTVGEPPEKITVACVWWGTAYPIKYVINLRNMVARHLTIPYEFVCISDRDDVPEGIRKIPTPVPNELCQGKDQGGNSKGWWAKVGLYKPDLFGDAKRVLY</sequence>
<dbReference type="AlphaFoldDB" id="A0A0F9KD78"/>
<organism evidence="1">
    <name type="scientific">marine sediment metagenome</name>
    <dbReference type="NCBI Taxonomy" id="412755"/>
    <lineage>
        <taxon>unclassified sequences</taxon>
        <taxon>metagenomes</taxon>
        <taxon>ecological metagenomes</taxon>
    </lineage>
</organism>
<gene>
    <name evidence="1" type="ORF">LCGC14_1345250</name>
</gene>
<evidence type="ECO:0000313" key="1">
    <source>
        <dbReference type="EMBL" id="KKM79908.1"/>
    </source>
</evidence>
<feature type="non-terminal residue" evidence="1">
    <location>
        <position position="128"/>
    </location>
</feature>
<reference evidence="1" key="1">
    <citation type="journal article" date="2015" name="Nature">
        <title>Complex archaea that bridge the gap between prokaryotes and eukaryotes.</title>
        <authorList>
            <person name="Spang A."/>
            <person name="Saw J.H."/>
            <person name="Jorgensen S.L."/>
            <person name="Zaremba-Niedzwiedzka K."/>
            <person name="Martijn J."/>
            <person name="Lind A.E."/>
            <person name="van Eijk R."/>
            <person name="Schleper C."/>
            <person name="Guy L."/>
            <person name="Ettema T.J."/>
        </authorList>
    </citation>
    <scope>NUCLEOTIDE SEQUENCE</scope>
</reference>
<accession>A0A0F9KD78</accession>
<name>A0A0F9KD78_9ZZZZ</name>
<dbReference type="EMBL" id="LAZR01008269">
    <property type="protein sequence ID" value="KKM79908.1"/>
    <property type="molecule type" value="Genomic_DNA"/>
</dbReference>
<comment type="caution">
    <text evidence="1">The sequence shown here is derived from an EMBL/GenBank/DDBJ whole genome shotgun (WGS) entry which is preliminary data.</text>
</comment>